<organism evidence="4 5">
    <name type="scientific">Paenibacillus selenitireducens</name>
    <dbReference type="NCBI Taxonomy" id="1324314"/>
    <lineage>
        <taxon>Bacteria</taxon>
        <taxon>Bacillati</taxon>
        <taxon>Bacillota</taxon>
        <taxon>Bacilli</taxon>
        <taxon>Bacillales</taxon>
        <taxon>Paenibacillaceae</taxon>
        <taxon>Paenibacillus</taxon>
    </lineage>
</organism>
<feature type="domain" description="Lipoyl-binding" evidence="3">
    <location>
        <begin position="57"/>
        <end position="114"/>
    </location>
</feature>
<dbReference type="Gene3D" id="2.40.50.100">
    <property type="match status" value="1"/>
</dbReference>
<keyword evidence="2" id="KW-0175">Coiled coil</keyword>
<evidence type="ECO:0000313" key="4">
    <source>
        <dbReference type="EMBL" id="OPA80986.1"/>
    </source>
</evidence>
<dbReference type="SUPFAM" id="SSF51230">
    <property type="entry name" value="Single hybrid motif"/>
    <property type="match status" value="1"/>
</dbReference>
<gene>
    <name evidence="4" type="ORF">BVG16_01155</name>
</gene>
<accession>A0A1T2XML7</accession>
<reference evidence="4 5" key="1">
    <citation type="submission" date="2017-01" db="EMBL/GenBank/DDBJ databases">
        <title>Genome analysis of Paenibacillus selenitrireducens ES3-24.</title>
        <authorList>
            <person name="Xu D."/>
            <person name="Yao R."/>
            <person name="Zheng S."/>
        </authorList>
    </citation>
    <scope>NUCLEOTIDE SEQUENCE [LARGE SCALE GENOMIC DNA]</scope>
    <source>
        <strain evidence="4 5">ES3-24</strain>
    </source>
</reference>
<dbReference type="GO" id="GO:0030313">
    <property type="term" value="C:cell envelope"/>
    <property type="evidence" value="ECO:0007669"/>
    <property type="project" value="UniProtKB-SubCell"/>
</dbReference>
<dbReference type="InterPro" id="IPR050465">
    <property type="entry name" value="UPF0194_transport"/>
</dbReference>
<dbReference type="InterPro" id="IPR011053">
    <property type="entry name" value="Single_hybrid_motif"/>
</dbReference>
<proteinExistence type="predicted"/>
<dbReference type="STRING" id="1324314.BVG16_01155"/>
<dbReference type="Pfam" id="PF00364">
    <property type="entry name" value="Biotin_lipoyl"/>
    <property type="match status" value="1"/>
</dbReference>
<evidence type="ECO:0000256" key="2">
    <source>
        <dbReference type="ARBA" id="ARBA00023054"/>
    </source>
</evidence>
<dbReference type="OrthoDB" id="1634554at2"/>
<dbReference type="InterPro" id="IPR000089">
    <property type="entry name" value="Biotin_lipoyl"/>
</dbReference>
<evidence type="ECO:0000313" key="5">
    <source>
        <dbReference type="Proteomes" id="UP000190188"/>
    </source>
</evidence>
<comment type="subcellular location">
    <subcellularLocation>
        <location evidence="1">Cell envelope</location>
    </subcellularLocation>
</comment>
<dbReference type="EMBL" id="MSZX01000001">
    <property type="protein sequence ID" value="OPA80986.1"/>
    <property type="molecule type" value="Genomic_DNA"/>
</dbReference>
<evidence type="ECO:0000259" key="3">
    <source>
        <dbReference type="Pfam" id="PF00364"/>
    </source>
</evidence>
<keyword evidence="5" id="KW-1185">Reference proteome</keyword>
<comment type="caution">
    <text evidence="4">The sequence shown here is derived from an EMBL/GenBank/DDBJ whole genome shotgun (WGS) entry which is preliminary data.</text>
</comment>
<evidence type="ECO:0000256" key="1">
    <source>
        <dbReference type="ARBA" id="ARBA00004196"/>
    </source>
</evidence>
<dbReference type="RefSeq" id="WP_078496708.1">
    <property type="nucleotide sequence ID" value="NZ_MSZX01000001.1"/>
</dbReference>
<dbReference type="Gene3D" id="2.40.30.170">
    <property type="match status" value="1"/>
</dbReference>
<sequence length="210" mass="22381">MKFKMGVYIGMSVILIAGGSLLIAKGKDAVSQAESRKQGILEAEQKTIMYDKSPGTVVLVNKGIGDAVQKGEVLIKVKPAEGAEADVLAPDTGQISKIVVKPGDQIAQGVPVAIVQKSAYYTDLYIQEGEIQKLAVHQSVKVHFPYLDRPDQVNGVVASVAAAPQFASLRMSRERGQADLSMFLVRISVDASSDLLPGMTAEVNLDELAD</sequence>
<dbReference type="PANTHER" id="PTHR32347">
    <property type="entry name" value="EFFLUX SYSTEM COMPONENT YKNX-RELATED"/>
    <property type="match status" value="1"/>
</dbReference>
<dbReference type="AlphaFoldDB" id="A0A1T2XML7"/>
<name>A0A1T2XML7_9BACL</name>
<dbReference type="Proteomes" id="UP000190188">
    <property type="component" value="Unassembled WGS sequence"/>
</dbReference>
<protein>
    <recommendedName>
        <fullName evidence="3">Lipoyl-binding domain-containing protein</fullName>
    </recommendedName>
</protein>